<dbReference type="RefSeq" id="WP_010420494.1">
    <property type="nucleotide sequence ID" value="NZ_OY974080.1"/>
</dbReference>
<keyword evidence="2" id="KW-1185">Reference proteome</keyword>
<evidence type="ECO:0000313" key="2">
    <source>
        <dbReference type="Proteomes" id="UP001642485"/>
    </source>
</evidence>
<dbReference type="Proteomes" id="UP001642485">
    <property type="component" value="Chromosome"/>
</dbReference>
<gene>
    <name evidence="1" type="ORF">OB144RH_03190</name>
</gene>
<sequence>MIYENSKSELDWFRAIREYINALEIDKDFNFSYDHDTFSDIFSNIYKKIGDLFLALGKWCRSKNENGNAIKLIHEAMKYFKVSLSIADIEDSSSILHEIFSILKNK</sequence>
<reference evidence="1 2" key="1">
    <citation type="submission" date="2024-02" db="EMBL/GenBank/DDBJ databases">
        <authorList>
            <person name="Nijsse B."/>
            <person name="Sprong H."/>
        </authorList>
    </citation>
    <scope>NUCLEOTIDE SEQUENCE [LARGE SCALE GENOMIC DNA]</scope>
    <source>
        <strain evidence="1">OB144</strain>
    </source>
</reference>
<accession>A0ABP0T411</accession>
<protein>
    <submittedName>
        <fullName evidence="1">Uncharacterized protein</fullName>
    </submittedName>
</protein>
<organism evidence="1 2">
    <name type="scientific">Rickettsia helvetica</name>
    <dbReference type="NCBI Taxonomy" id="35789"/>
    <lineage>
        <taxon>Bacteria</taxon>
        <taxon>Pseudomonadati</taxon>
        <taxon>Pseudomonadota</taxon>
        <taxon>Alphaproteobacteria</taxon>
        <taxon>Rickettsiales</taxon>
        <taxon>Rickettsiaceae</taxon>
        <taxon>Rickettsieae</taxon>
        <taxon>Rickettsia</taxon>
        <taxon>spotted fever group</taxon>
    </lineage>
</organism>
<dbReference type="EMBL" id="OZ018776">
    <property type="protein sequence ID" value="CAK9120641.1"/>
    <property type="molecule type" value="Genomic_DNA"/>
</dbReference>
<proteinExistence type="predicted"/>
<name>A0ABP0T411_RICHE</name>
<evidence type="ECO:0000313" key="1">
    <source>
        <dbReference type="EMBL" id="CAK9120641.1"/>
    </source>
</evidence>